<accession>A0A3G4ZVV2</accession>
<protein>
    <submittedName>
        <fullName evidence="2">Uncharacterized protein</fullName>
    </submittedName>
</protein>
<keyword evidence="1" id="KW-1133">Transmembrane helix</keyword>
<keyword evidence="1" id="KW-0472">Membrane</keyword>
<feature type="transmembrane region" description="Helical" evidence="1">
    <location>
        <begin position="56"/>
        <end position="79"/>
    </location>
</feature>
<name>A0A3G4ZVV2_9VIRU</name>
<gene>
    <name evidence="2" type="ORF">Edafosvirus66_3</name>
</gene>
<organism evidence="2">
    <name type="scientific">Edafosvirus sp</name>
    <dbReference type="NCBI Taxonomy" id="2487765"/>
    <lineage>
        <taxon>Viruses</taxon>
        <taxon>Varidnaviria</taxon>
        <taxon>Bamfordvirae</taxon>
        <taxon>Nucleocytoviricota</taxon>
        <taxon>Megaviricetes</taxon>
        <taxon>Imitervirales</taxon>
        <taxon>Mimiviridae</taxon>
        <taxon>Klosneuvirinae</taxon>
    </lineage>
</organism>
<proteinExistence type="predicted"/>
<dbReference type="EMBL" id="MK072131">
    <property type="protein sequence ID" value="AYV78980.1"/>
    <property type="molecule type" value="Genomic_DNA"/>
</dbReference>
<reference evidence="2" key="1">
    <citation type="submission" date="2018-10" db="EMBL/GenBank/DDBJ databases">
        <title>Hidden diversity of soil giant viruses.</title>
        <authorList>
            <person name="Schulz F."/>
            <person name="Alteio L."/>
            <person name="Goudeau D."/>
            <person name="Ryan E.M."/>
            <person name="Malmstrom R.R."/>
            <person name="Blanchard J."/>
            <person name="Woyke T."/>
        </authorList>
    </citation>
    <scope>NUCLEOTIDE SEQUENCE</scope>
    <source>
        <strain evidence="2">EDV1</strain>
    </source>
</reference>
<sequence>LTELSIITKICVLNDVGCIRNFYADRITIFYKLNNHIDHIIDLSDDHTPIHHTEKVYIGLVGTLGLMITVVIVCCYYLTVIKKCFQLDN</sequence>
<keyword evidence="1" id="KW-0812">Transmembrane</keyword>
<evidence type="ECO:0000256" key="1">
    <source>
        <dbReference type="SAM" id="Phobius"/>
    </source>
</evidence>
<feature type="non-terminal residue" evidence="2">
    <location>
        <position position="1"/>
    </location>
</feature>
<evidence type="ECO:0000313" key="2">
    <source>
        <dbReference type="EMBL" id="AYV78980.1"/>
    </source>
</evidence>